<accession>A0A856QMH6</accession>
<gene>
    <name evidence="1" type="ORF">E4T21_05465</name>
</gene>
<name>A0A856QMH6_9GAMM</name>
<keyword evidence="2" id="KW-1185">Reference proteome</keyword>
<dbReference type="InterPro" id="IPR021431">
    <property type="entry name" value="DUF3080"/>
</dbReference>
<protein>
    <submittedName>
        <fullName evidence="1">DUF3080 family protein</fullName>
    </submittedName>
</protein>
<dbReference type="Proteomes" id="UP000324285">
    <property type="component" value="Chromosome"/>
</dbReference>
<dbReference type="EMBL" id="CP038437">
    <property type="protein sequence ID" value="QEM81054.2"/>
    <property type="molecule type" value="Genomic_DNA"/>
</dbReference>
<dbReference type="AlphaFoldDB" id="A0A856QMH6"/>
<reference evidence="1" key="1">
    <citation type="submission" date="2021-02" db="EMBL/GenBank/DDBJ databases">
        <title>Strain Y2R2, a novel species of the genus Halomonas.</title>
        <authorList>
            <person name="Huang H."/>
        </authorList>
    </citation>
    <scope>NUCLEOTIDE SEQUENCE</scope>
    <source>
        <strain evidence="1">Y2R2</strain>
    </source>
</reference>
<sequence>MTRYYQGLEIALDQPTSDPPAPPNIDAFPRKRDLLLETTEIRSGLLDIYALRGCHITNLVAGHNNQLGKVAPLSQQWLYELKLWRLLSECRQSEQARKLAKEDRNRLSHLLEFKTRQLPTISYNALVGSDEWRSNFSRASTPLPPDDFSAVDEQLPALHYLTAAVQQQYDPNWQPESATLESHFERLQQRPLSAELLRTLMLATTVLADSNALLKGVTDPSSCPSDEALVLPQPPNWLEPLREQANTWFNAMETLLDAHVAGTPDFVLYRQTWLAPGSATSPLTRYEVALDEHFQLRRHVTRICQPTFP</sequence>
<organism evidence="1 2">
    <name type="scientific">Halomonas binhaiensis</name>
    <dbReference type="NCBI Taxonomy" id="2562282"/>
    <lineage>
        <taxon>Bacteria</taxon>
        <taxon>Pseudomonadati</taxon>
        <taxon>Pseudomonadota</taxon>
        <taxon>Gammaproteobacteria</taxon>
        <taxon>Oceanospirillales</taxon>
        <taxon>Halomonadaceae</taxon>
        <taxon>Halomonas</taxon>
    </lineage>
</organism>
<proteinExistence type="predicted"/>
<dbReference type="RefSeq" id="WP_187775116.1">
    <property type="nucleotide sequence ID" value="NZ_CP038437.2"/>
</dbReference>
<evidence type="ECO:0000313" key="1">
    <source>
        <dbReference type="EMBL" id="QEM81054.2"/>
    </source>
</evidence>
<evidence type="ECO:0000313" key="2">
    <source>
        <dbReference type="Proteomes" id="UP000324285"/>
    </source>
</evidence>
<dbReference type="KEGG" id="hbh:E4T21_05465"/>
<dbReference type="Pfam" id="PF11279">
    <property type="entry name" value="DUF3080"/>
    <property type="match status" value="1"/>
</dbReference>